<comment type="similarity">
    <text evidence="7">Belongs to the adenylate kinase family. AK6 subfamily.</text>
</comment>
<evidence type="ECO:0000256" key="7">
    <source>
        <dbReference type="HAMAP-Rule" id="MF_00039"/>
    </source>
</evidence>
<feature type="region of interest" description="LID" evidence="7">
    <location>
        <begin position="98"/>
        <end position="108"/>
    </location>
</feature>
<dbReference type="Proteomes" id="UP000789941">
    <property type="component" value="Unassembled WGS sequence"/>
</dbReference>
<evidence type="ECO:0000313" key="9">
    <source>
        <dbReference type="Proteomes" id="UP000789941"/>
    </source>
</evidence>
<dbReference type="PANTHER" id="PTHR12595:SF0">
    <property type="entry name" value="ADENYLATE KINASE ISOENZYME 6"/>
    <property type="match status" value="1"/>
</dbReference>
<dbReference type="EMBL" id="CABMJJ010000011">
    <property type="protein sequence ID" value="VVC04852.1"/>
    <property type="molecule type" value="Genomic_DNA"/>
</dbReference>
<dbReference type="InterPro" id="IPR027417">
    <property type="entry name" value="P-loop_NTPase"/>
</dbReference>
<proteinExistence type="inferred from homology"/>
<evidence type="ECO:0000256" key="4">
    <source>
        <dbReference type="ARBA" id="ARBA00022741"/>
    </source>
</evidence>
<dbReference type="SUPFAM" id="SSF52540">
    <property type="entry name" value="P-loop containing nucleoside triphosphate hydrolases"/>
    <property type="match status" value="1"/>
</dbReference>
<evidence type="ECO:0000256" key="3">
    <source>
        <dbReference type="ARBA" id="ARBA00022679"/>
    </source>
</evidence>
<feature type="binding site" evidence="7">
    <location>
        <position position="14"/>
    </location>
    <ligand>
        <name>ATP</name>
        <dbReference type="ChEBI" id="CHEBI:30616"/>
    </ligand>
</feature>
<dbReference type="GO" id="GO:0004017">
    <property type="term" value="F:AMP kinase activity"/>
    <property type="evidence" value="ECO:0007669"/>
    <property type="project" value="UniProtKB-UniRule"/>
</dbReference>
<keyword evidence="4 7" id="KW-0547">Nucleotide-binding</keyword>
<organism evidence="8 9">
    <name type="scientific">Candidatus Bilamarchaeum dharawalense</name>
    <dbReference type="NCBI Taxonomy" id="2885759"/>
    <lineage>
        <taxon>Archaea</taxon>
        <taxon>Candidatus Micrarchaeota</taxon>
        <taxon>Candidatus Micrarchaeia</taxon>
        <taxon>Candidatus Anstonellales</taxon>
        <taxon>Candidatus Bilamarchaeaceae</taxon>
        <taxon>Candidatus Bilamarchaeum</taxon>
    </lineage>
</organism>
<feature type="binding site" evidence="7">
    <location>
        <position position="10"/>
    </location>
    <ligand>
        <name>ATP</name>
        <dbReference type="ChEBI" id="CHEBI:30616"/>
    </ligand>
</feature>
<keyword evidence="6 7" id="KW-0067">ATP-binding</keyword>
<dbReference type="HAMAP" id="MF_00039">
    <property type="entry name" value="Adenylate_kinase_AK6"/>
    <property type="match status" value="1"/>
</dbReference>
<gene>
    <name evidence="8" type="ORF">LFW2832_01151</name>
</gene>
<keyword evidence="3 7" id="KW-0808">Transferase</keyword>
<comment type="function">
    <text evidence="7">Broad-specificity nucleoside monophosphate (NMP) kinase that catalyzes the reversible transfer of the terminal phosphate group between nucleoside triphosphates and monophosphates. Has also ATPase activity. Involved in the late maturation steps of the 30S ribosomal particles, specifically 16S rRNA maturation. While NMP activity is not required for ribosome maturation, ATPase activity is. Associates transiently with small ribosomal subunit protein uS11. ATP hydrolysis breaks the interaction with uS11. May temporarily remove uS11 from the ribosome to enable a conformational change of the ribosomal RNA that is needed for the final maturation step of the small ribosomal subunit.</text>
</comment>
<name>A0A5E4LXS2_9ARCH</name>
<keyword evidence="5 7" id="KW-0418">Kinase</keyword>
<dbReference type="GO" id="GO:0042274">
    <property type="term" value="P:ribosomal small subunit biogenesis"/>
    <property type="evidence" value="ECO:0007669"/>
    <property type="project" value="UniProtKB-UniRule"/>
</dbReference>
<protein>
    <recommendedName>
        <fullName evidence="7">Putative adenylate kinase</fullName>
        <shortName evidence="7">AK</shortName>
        <ecNumber evidence="7">2.7.4.3</ecNumber>
    </recommendedName>
    <alternativeName>
        <fullName evidence="7">ATP-AMP transphosphorylase</fullName>
    </alternativeName>
</protein>
<feature type="binding site" evidence="7">
    <location>
        <position position="13"/>
    </location>
    <ligand>
        <name>ATP</name>
        <dbReference type="ChEBI" id="CHEBI:30616"/>
    </ligand>
</feature>
<dbReference type="GO" id="GO:0005524">
    <property type="term" value="F:ATP binding"/>
    <property type="evidence" value="ECO:0007669"/>
    <property type="project" value="UniProtKB-UniRule"/>
</dbReference>
<reference evidence="8 9" key="1">
    <citation type="submission" date="2019-08" db="EMBL/GenBank/DDBJ databases">
        <authorList>
            <person name="Vazquez-Campos X."/>
        </authorList>
    </citation>
    <scope>NUCLEOTIDE SEQUENCE [LARGE SCALE GENOMIC DNA]</scope>
    <source>
        <strain evidence="8">LFW-283_2</strain>
    </source>
</reference>
<dbReference type="GO" id="GO:0016887">
    <property type="term" value="F:ATP hydrolysis activity"/>
    <property type="evidence" value="ECO:0007669"/>
    <property type="project" value="InterPro"/>
</dbReference>
<dbReference type="AlphaFoldDB" id="A0A5E4LXS2"/>
<comment type="catalytic activity">
    <reaction evidence="7">
        <text>ATP + H2O = ADP + phosphate + H(+)</text>
        <dbReference type="Rhea" id="RHEA:13065"/>
        <dbReference type="ChEBI" id="CHEBI:15377"/>
        <dbReference type="ChEBI" id="CHEBI:15378"/>
        <dbReference type="ChEBI" id="CHEBI:30616"/>
        <dbReference type="ChEBI" id="CHEBI:43474"/>
        <dbReference type="ChEBI" id="CHEBI:456216"/>
    </reaction>
</comment>
<accession>A0A5E4LXS2</accession>
<dbReference type="GO" id="GO:0006364">
    <property type="term" value="P:rRNA processing"/>
    <property type="evidence" value="ECO:0007669"/>
    <property type="project" value="UniProtKB-KW"/>
</dbReference>
<dbReference type="InterPro" id="IPR020618">
    <property type="entry name" value="Adenyl_kinase_AK6"/>
</dbReference>
<dbReference type="Gene3D" id="3.40.50.300">
    <property type="entry name" value="P-loop containing nucleotide triphosphate hydrolases"/>
    <property type="match status" value="1"/>
</dbReference>
<evidence type="ECO:0000256" key="5">
    <source>
        <dbReference type="ARBA" id="ARBA00022777"/>
    </source>
</evidence>
<keyword evidence="1 7" id="KW-0690">Ribosome biogenesis</keyword>
<comment type="subunit">
    <text evidence="7">Interacts with uS11. Not a structural component of 40S pre-ribosomes, but transiently interacts with them by binding to uS11.</text>
</comment>
<comment type="caution">
    <text evidence="8">The sequence shown here is derived from an EMBL/GenBank/DDBJ whole genome shotgun (WGS) entry which is preliminary data.</text>
</comment>
<comment type="catalytic activity">
    <reaction evidence="7">
        <text>AMP + ATP = 2 ADP</text>
        <dbReference type="Rhea" id="RHEA:12973"/>
        <dbReference type="ChEBI" id="CHEBI:30616"/>
        <dbReference type="ChEBI" id="CHEBI:456215"/>
        <dbReference type="ChEBI" id="CHEBI:456216"/>
        <dbReference type="EC" id="2.7.4.3"/>
    </reaction>
</comment>
<dbReference type="EC" id="2.7.4.3" evidence="7"/>
<dbReference type="Pfam" id="PF13238">
    <property type="entry name" value="AAA_18"/>
    <property type="match status" value="1"/>
</dbReference>
<evidence type="ECO:0000256" key="6">
    <source>
        <dbReference type="ARBA" id="ARBA00022840"/>
    </source>
</evidence>
<evidence type="ECO:0000313" key="8">
    <source>
        <dbReference type="EMBL" id="VVC04852.1"/>
    </source>
</evidence>
<keyword evidence="2 7" id="KW-0698">rRNA processing</keyword>
<evidence type="ECO:0000256" key="1">
    <source>
        <dbReference type="ARBA" id="ARBA00022517"/>
    </source>
</evidence>
<comment type="caution">
    <text evidence="7">Lacks conserved residue(s) required for the propagation of feature annotation.</text>
</comment>
<sequence length="171" mass="19832">MRIIITGTPGTGKSTISKSLAKELKLELVDIKKIVMAKKLSNKKHEVDIRKLVGAMRSLKNKKNYLVEGHLACEFFIPADFIIVLRTHPRVLQKRLKKRKYNKKKIQENIMTEMLDYCTQRVIQIYKKKPLELDTSRRSPSSSIEEIKKAIKQKKKKIDSVDYSSLLVEGY</sequence>
<feature type="binding site" evidence="7">
    <location>
        <position position="12"/>
    </location>
    <ligand>
        <name>ATP</name>
        <dbReference type="ChEBI" id="CHEBI:30616"/>
    </ligand>
</feature>
<feature type="binding site" evidence="7">
    <location>
        <position position="99"/>
    </location>
    <ligand>
        <name>ATP</name>
        <dbReference type="ChEBI" id="CHEBI:30616"/>
    </ligand>
</feature>
<evidence type="ECO:0000256" key="2">
    <source>
        <dbReference type="ARBA" id="ARBA00022552"/>
    </source>
</evidence>
<feature type="binding site" evidence="7">
    <location>
        <position position="15"/>
    </location>
    <ligand>
        <name>ATP</name>
        <dbReference type="ChEBI" id="CHEBI:30616"/>
    </ligand>
</feature>
<dbReference type="PANTHER" id="PTHR12595">
    <property type="entry name" value="POS9-ACTIVATING FACTOR FAP7-RELATED"/>
    <property type="match status" value="1"/>
</dbReference>